<keyword evidence="1 3" id="KW-0808">Transferase</keyword>
<sequence>MRITALCGGLGGARFALALAQRGLEDRATLITNVADDWIVDGLLVCPDTDAVLYALGGRLDEERGWGIRGDEFLPSPAGATGWFNLGVQDRAHHVRRTKLLADGADLAGVTAVLAREAGTDARVLPASLSPRGSVIVTDAGISAFQEWLVRDHAAPAVRDVRWPGPRTPSPGVLAAIAEADIVVLTSSSPVASLEPTLELDGVREALAARRGAGRPVALISPVVTTPPELQRDRRRHHARAALLACRGVAHEPIAVAEHFADLLTHVVLDPADADLAPALPSHVVGSVAPIVAQDAPSRAALVQACIATARANGAV</sequence>
<dbReference type="GO" id="GO:0043743">
    <property type="term" value="F:LPPG:FO 2-phospho-L-lactate transferase activity"/>
    <property type="evidence" value="ECO:0007669"/>
    <property type="project" value="UniProtKB-EC"/>
</dbReference>
<dbReference type="RefSeq" id="WP_183592782.1">
    <property type="nucleotide sequence ID" value="NZ_JACHWR010000002.1"/>
</dbReference>
<dbReference type="PANTHER" id="PTHR43007">
    <property type="entry name" value="2-PHOSPHO-L-LACTATE TRANSFERASE"/>
    <property type="match status" value="1"/>
</dbReference>
<evidence type="ECO:0000313" key="4">
    <source>
        <dbReference type="Proteomes" id="UP000589626"/>
    </source>
</evidence>
<reference evidence="3 4" key="1">
    <citation type="submission" date="2020-08" db="EMBL/GenBank/DDBJ databases">
        <title>Sequencing the genomes of 1000 actinobacteria strains.</title>
        <authorList>
            <person name="Klenk H.-P."/>
        </authorList>
    </citation>
    <scope>NUCLEOTIDE SEQUENCE [LARGE SCALE GENOMIC DNA]</scope>
    <source>
        <strain evidence="3 4">DSM 105498</strain>
    </source>
</reference>
<dbReference type="Pfam" id="PF01933">
    <property type="entry name" value="CofD"/>
    <property type="match status" value="1"/>
</dbReference>
<keyword evidence="2" id="KW-0460">Magnesium</keyword>
<accession>A0A7W4VW51</accession>
<dbReference type="Proteomes" id="UP000589626">
    <property type="component" value="Unassembled WGS sequence"/>
</dbReference>
<evidence type="ECO:0000256" key="1">
    <source>
        <dbReference type="ARBA" id="ARBA00022679"/>
    </source>
</evidence>
<dbReference type="Gene3D" id="3.40.50.10680">
    <property type="entry name" value="CofD-like domains"/>
    <property type="match status" value="1"/>
</dbReference>
<evidence type="ECO:0000256" key="2">
    <source>
        <dbReference type="ARBA" id="ARBA00022842"/>
    </source>
</evidence>
<protein>
    <submittedName>
        <fullName evidence="3">LPPG:FO 2-phospho-L-lactate transferase</fullName>
        <ecNumber evidence="3">2.7.8.28</ecNumber>
    </submittedName>
</protein>
<proteinExistence type="predicted"/>
<gene>
    <name evidence="3" type="ORF">FHU40_002682</name>
</gene>
<dbReference type="Gene3D" id="1.10.8.240">
    <property type="entry name" value="CofD-like domain"/>
    <property type="match status" value="1"/>
</dbReference>
<dbReference type="InterPro" id="IPR038136">
    <property type="entry name" value="CofD-like_dom_sf"/>
</dbReference>
<name>A0A7W4VW51_9ACTN</name>
<organism evidence="3 4">
    <name type="scientific">Nocardioides soli</name>
    <dbReference type="NCBI Taxonomy" id="1036020"/>
    <lineage>
        <taxon>Bacteria</taxon>
        <taxon>Bacillati</taxon>
        <taxon>Actinomycetota</taxon>
        <taxon>Actinomycetes</taxon>
        <taxon>Propionibacteriales</taxon>
        <taxon>Nocardioidaceae</taxon>
        <taxon>Nocardioides</taxon>
    </lineage>
</organism>
<evidence type="ECO:0000313" key="3">
    <source>
        <dbReference type="EMBL" id="MBB3042864.1"/>
    </source>
</evidence>
<dbReference type="EC" id="2.7.8.28" evidence="3"/>
<dbReference type="InterPro" id="IPR010115">
    <property type="entry name" value="FbiA/CofD"/>
</dbReference>
<dbReference type="GO" id="GO:0000287">
    <property type="term" value="F:magnesium ion binding"/>
    <property type="evidence" value="ECO:0007669"/>
    <property type="project" value="InterPro"/>
</dbReference>
<comment type="caution">
    <text evidence="3">The sequence shown here is derived from an EMBL/GenBank/DDBJ whole genome shotgun (WGS) entry which is preliminary data.</text>
</comment>
<dbReference type="AlphaFoldDB" id="A0A7W4VW51"/>
<keyword evidence="4" id="KW-1185">Reference proteome</keyword>
<dbReference type="EMBL" id="JACHWR010000002">
    <property type="protein sequence ID" value="MBB3042864.1"/>
    <property type="molecule type" value="Genomic_DNA"/>
</dbReference>
<dbReference type="SUPFAM" id="SSF142338">
    <property type="entry name" value="CofD-like"/>
    <property type="match status" value="1"/>
</dbReference>
<dbReference type="InterPro" id="IPR002882">
    <property type="entry name" value="CofD"/>
</dbReference>
<dbReference type="PANTHER" id="PTHR43007:SF1">
    <property type="entry name" value="2-PHOSPHO-L-LACTATE TRANSFERASE"/>
    <property type="match status" value="1"/>
</dbReference>